<reference evidence="4 5" key="1">
    <citation type="submission" date="2016-06" db="EMBL/GenBank/DDBJ databases">
        <title>Gene turnover analysis identifies the evolutionary adaptation of the extremophile Acidithiobacillus caldus.</title>
        <authorList>
            <person name="Zhang X."/>
        </authorList>
    </citation>
    <scope>NUCLEOTIDE SEQUENCE [LARGE SCALE GENOMIC DNA]</scope>
    <source>
        <strain evidence="2 4">DX</strain>
        <strain evidence="3 5">S1</strain>
    </source>
</reference>
<accession>A0A1E7YSG5</accession>
<comment type="caution">
    <text evidence="3">The sequence shown here is derived from an EMBL/GenBank/DDBJ whole genome shotgun (WGS) entry which is preliminary data.</text>
</comment>
<evidence type="ECO:0000313" key="2">
    <source>
        <dbReference type="EMBL" id="OFC32355.1"/>
    </source>
</evidence>
<dbReference type="InterPro" id="IPR005180">
    <property type="entry name" value="DUF302"/>
</dbReference>
<protein>
    <recommendedName>
        <fullName evidence="1">DUF302 domain-containing protein</fullName>
    </recommendedName>
</protein>
<dbReference type="EMBL" id="LZYH01000939">
    <property type="protein sequence ID" value="OFC45230.1"/>
    <property type="molecule type" value="Genomic_DNA"/>
</dbReference>
<proteinExistence type="predicted"/>
<dbReference type="SUPFAM" id="SSF103247">
    <property type="entry name" value="TT1751-like"/>
    <property type="match status" value="1"/>
</dbReference>
<dbReference type="EMBL" id="LZYE01000260">
    <property type="protein sequence ID" value="OFC32355.1"/>
    <property type="molecule type" value="Genomic_DNA"/>
</dbReference>
<dbReference type="Proteomes" id="UP000175707">
    <property type="component" value="Unassembled WGS sequence"/>
</dbReference>
<evidence type="ECO:0000313" key="3">
    <source>
        <dbReference type="EMBL" id="OFC45230.1"/>
    </source>
</evidence>
<evidence type="ECO:0000313" key="4">
    <source>
        <dbReference type="Proteomes" id="UP000175616"/>
    </source>
</evidence>
<dbReference type="Pfam" id="PF03625">
    <property type="entry name" value="DUF302"/>
    <property type="match status" value="1"/>
</dbReference>
<dbReference type="InterPro" id="IPR035923">
    <property type="entry name" value="TT1751-like_sf"/>
</dbReference>
<evidence type="ECO:0000259" key="1">
    <source>
        <dbReference type="Pfam" id="PF03625"/>
    </source>
</evidence>
<dbReference type="Proteomes" id="UP000175616">
    <property type="component" value="Unassembled WGS sequence"/>
</dbReference>
<organism evidence="3 5">
    <name type="scientific">Acidithiobacillus caldus</name>
    <dbReference type="NCBI Taxonomy" id="33059"/>
    <lineage>
        <taxon>Bacteria</taxon>
        <taxon>Pseudomonadati</taxon>
        <taxon>Pseudomonadota</taxon>
        <taxon>Acidithiobacillia</taxon>
        <taxon>Acidithiobacillales</taxon>
        <taxon>Acidithiobacillaceae</taxon>
        <taxon>Acidithiobacillus</taxon>
    </lineage>
</organism>
<dbReference type="Gene3D" id="3.30.310.70">
    <property type="entry name" value="TT1751-like domain"/>
    <property type="match status" value="1"/>
</dbReference>
<name>A0A1E7YSG5_9PROT</name>
<sequence>MAFSSSALAGDLYVENIHAPLRRVVPELERALTAHHFKVVMHLDVLKRIEAKEKVLHIPDLNQGKFTDVQAFVFCNPMFFSQLLNSHWKSAAVCPLDLTVFAKNGTTTIVYPERIAYTQKTPADTIANRIDSVVIAALKSIPGAV</sequence>
<dbReference type="AlphaFoldDB" id="A0A1E7YSG5"/>
<gene>
    <name evidence="2" type="ORF">BAE27_10550</name>
    <name evidence="3" type="ORF">BAE30_13960</name>
</gene>
<evidence type="ECO:0000313" key="5">
    <source>
        <dbReference type="Proteomes" id="UP000175707"/>
    </source>
</evidence>
<feature type="domain" description="DUF302" evidence="1">
    <location>
        <begin position="66"/>
        <end position="111"/>
    </location>
</feature>